<dbReference type="SUPFAM" id="SSF103025">
    <property type="entry name" value="Folate-binding domain"/>
    <property type="match status" value="1"/>
</dbReference>
<dbReference type="Gene3D" id="3.30.1360.120">
    <property type="entry name" value="Probable tRNA modification gtpase trme, domain 1"/>
    <property type="match status" value="1"/>
</dbReference>
<dbReference type="RefSeq" id="WP_121047704.1">
    <property type="nucleotide sequence ID" value="NZ_AP018711.1"/>
</dbReference>
<dbReference type="InterPro" id="IPR027266">
    <property type="entry name" value="TrmE/GcvT-like"/>
</dbReference>
<evidence type="ECO:0000313" key="4">
    <source>
        <dbReference type="Proteomes" id="UP000276029"/>
    </source>
</evidence>
<gene>
    <name evidence="1" type="primary">soxG</name>
    <name evidence="2" type="ORF">DFR51_0784</name>
    <name evidence="1" type="ORF">SmB9_18550</name>
</gene>
<evidence type="ECO:0000313" key="2">
    <source>
        <dbReference type="EMBL" id="RKS91228.1"/>
    </source>
</evidence>
<dbReference type="Gene3D" id="3.30.70.1520">
    <property type="entry name" value="Heterotetrameric sarcosine oxidase"/>
    <property type="match status" value="1"/>
</dbReference>
<dbReference type="InterPro" id="IPR007375">
    <property type="entry name" value="SoxG"/>
</dbReference>
<accession>A0AAD1G0T4</accession>
<dbReference type="Proteomes" id="UP000276029">
    <property type="component" value="Unassembled WGS sequence"/>
</dbReference>
<reference evidence="2 4" key="2">
    <citation type="submission" date="2018-10" db="EMBL/GenBank/DDBJ databases">
        <title>Genomic Encyclopedia of Type Strains, Phase IV (KMG-IV): sequencing the most valuable type-strain genomes for metagenomic binning, comparative biology and taxonomic classification.</title>
        <authorList>
            <person name="Goeker M."/>
        </authorList>
    </citation>
    <scope>NUCLEOTIDE SEQUENCE [LARGE SCALE GENOMIC DNA]</scope>
    <source>
        <strain evidence="2 4">DSM 19791</strain>
    </source>
</reference>
<name>A0AAD1G0T4_SPHMI</name>
<keyword evidence="4" id="KW-1185">Reference proteome</keyword>
<evidence type="ECO:0000313" key="1">
    <source>
        <dbReference type="EMBL" id="BBE34197.1"/>
    </source>
</evidence>
<proteinExistence type="predicted"/>
<reference evidence="1 3" key="1">
    <citation type="submission" date="2018-06" db="EMBL/GenBank/DDBJ databases">
        <title>Complete Genome Sequence of the Microcystin-Degrading Bacterium Sphingosinicella microcystinivorans Strain B-9.</title>
        <authorList>
            <person name="Jin H."/>
            <person name="Nishizawa T."/>
            <person name="Guo Y."/>
            <person name="Nishizawa A."/>
            <person name="Park H."/>
            <person name="Kato H."/>
            <person name="Tsuji K."/>
            <person name="Harada K."/>
        </authorList>
    </citation>
    <scope>NUCLEOTIDE SEQUENCE [LARGE SCALE GENOMIC DNA]</scope>
    <source>
        <strain evidence="1 3">B9</strain>
    </source>
</reference>
<dbReference type="AlphaFoldDB" id="A0AAD1G0T4"/>
<dbReference type="EMBL" id="AP018711">
    <property type="protein sequence ID" value="BBE34197.1"/>
    <property type="molecule type" value="Genomic_DNA"/>
</dbReference>
<protein>
    <submittedName>
        <fullName evidence="1">Sarcosine oxidase subunit gamma</fullName>
    </submittedName>
</protein>
<dbReference type="EMBL" id="RBWX01000007">
    <property type="protein sequence ID" value="RKS91228.1"/>
    <property type="molecule type" value="Genomic_DNA"/>
</dbReference>
<dbReference type="Pfam" id="PF04268">
    <property type="entry name" value="SoxG"/>
    <property type="match status" value="1"/>
</dbReference>
<dbReference type="Proteomes" id="UP000275727">
    <property type="component" value="Chromosome"/>
</dbReference>
<evidence type="ECO:0000313" key="3">
    <source>
        <dbReference type="Proteomes" id="UP000275727"/>
    </source>
</evidence>
<organism evidence="1 3">
    <name type="scientific">Sphingosinicella microcystinivorans</name>
    <dbReference type="NCBI Taxonomy" id="335406"/>
    <lineage>
        <taxon>Bacteria</taxon>
        <taxon>Pseudomonadati</taxon>
        <taxon>Pseudomonadota</taxon>
        <taxon>Alphaproteobacteria</taxon>
        <taxon>Sphingomonadales</taxon>
        <taxon>Sphingosinicellaceae</taxon>
        <taxon>Sphingosinicella</taxon>
    </lineage>
</organism>
<sequence>MSDPTVASPFLGLSQTIRPLPHFSRAILRVGLKDVARASERLDLALPIAACTATGGSAMGALWLGPDEWLLIGEAGLGNGLDWMAGITEKLGDVVCSLVDVSHRQVALEISGERAEIVLAYGCALDLSITAFPVGMCTRTMYHKAEIVLWRKAPDRFHLEVWRSFARYVEALVRQAESEA</sequence>
<dbReference type="KEGG" id="smic:SmB9_18550"/>